<name>A0A7X2N156_9FIRM</name>
<evidence type="ECO:0000259" key="3">
    <source>
        <dbReference type="Pfam" id="PF05738"/>
    </source>
</evidence>
<dbReference type="InterPro" id="IPR008454">
    <property type="entry name" value="Collagen-bd_Cna-like_B-typ_dom"/>
</dbReference>
<dbReference type="Pfam" id="PF05738">
    <property type="entry name" value="Cna_B"/>
    <property type="match status" value="4"/>
</dbReference>
<dbReference type="Proteomes" id="UP000470082">
    <property type="component" value="Unassembled WGS sequence"/>
</dbReference>
<reference evidence="4 5" key="1">
    <citation type="submission" date="2019-08" db="EMBL/GenBank/DDBJ databases">
        <title>In-depth cultivation of the pig gut microbiome towards novel bacterial diversity and tailored functional studies.</title>
        <authorList>
            <person name="Wylensek D."/>
            <person name="Hitch T.C.A."/>
            <person name="Clavel T."/>
        </authorList>
    </citation>
    <scope>NUCLEOTIDE SEQUENCE [LARGE SCALE GENOMIC DNA]</scope>
    <source>
        <strain evidence="4 5">LKV-178-WT-2G</strain>
    </source>
</reference>
<sequence>MNRIAKLFCLIACCFMLFTNSPVNVFAQEEETVEEIKQENEPVLEQEENEEEQEENFPDLATGLVASTFTGIQTFSRWKPGGGSKAHIDVRVAGTLTIASKVNGVTITSETINVQTSNVTGSINGSSVSFTRKSGSGKENEWRASISKKTPSSDIISISCTLTGTNSKGQKISVPFSITYSGYSTLNGFILNCPDKSGYDIDIAAQTISESFTVDRTIEKEWDDNSNQDNKRPDSIQVQLKANGENYGDKITLNEENGWKVELTDLPKYSSGTNEIVYTVVEDSVDNYTPSYAYNGETITITNTITEIEKTSVTVNKVWKDNDDQDRIRPDRIKVYLMIGDKVVDSVHLSEANQWTYTFTNLDKYADGQEIVYTVREFISDDLELPYSTEITGSMAEGYTITNTHIPATIEKITVSKTWEDLDDNDRIRPEDITVYLYGNDSLYDSIVLNEDNDWNSAFINVPKYDKGEEINYKIEEIDVEGYTSEIKGNITEGFEIVNYHDPEQLDPITIQKVWVDEDDKDEIRPDSITVYLLANGDKECSLTLTKEENWQVTLEGLYKYRDGEEIEYTIVEEEVEGYTSNVDGFTITNTHEVKEEEKKEEPKKENPKKNNTNTGVTSSLKTYISLFTISGLALILLSKKRK</sequence>
<feature type="domain" description="CNA-B" evidence="3">
    <location>
        <begin position="509"/>
        <end position="591"/>
    </location>
</feature>
<evidence type="ECO:0000313" key="4">
    <source>
        <dbReference type="EMBL" id="MSS00523.1"/>
    </source>
</evidence>
<proteinExistence type="predicted"/>
<feature type="compositionally biased region" description="Acidic residues" evidence="1">
    <location>
        <begin position="42"/>
        <end position="54"/>
    </location>
</feature>
<feature type="domain" description="CNA-B" evidence="3">
    <location>
        <begin position="413"/>
        <end position="499"/>
    </location>
</feature>
<feature type="chain" id="PRO_5030702295" evidence="2">
    <location>
        <begin position="28"/>
        <end position="643"/>
    </location>
</feature>
<comment type="caution">
    <text evidence="4">The sequence shown here is derived from an EMBL/GenBank/DDBJ whole genome shotgun (WGS) entry which is preliminary data.</text>
</comment>
<evidence type="ECO:0000256" key="1">
    <source>
        <dbReference type="SAM" id="MobiDB-lite"/>
    </source>
</evidence>
<feature type="compositionally biased region" description="Basic and acidic residues" evidence="1">
    <location>
        <begin position="594"/>
        <end position="609"/>
    </location>
</feature>
<dbReference type="EMBL" id="VUMM01000001">
    <property type="protein sequence ID" value="MSS00523.1"/>
    <property type="molecule type" value="Genomic_DNA"/>
</dbReference>
<dbReference type="Gene3D" id="2.60.40.1140">
    <property type="entry name" value="Collagen-binding surface protein Cna, B-type domain"/>
    <property type="match status" value="4"/>
</dbReference>
<feature type="domain" description="CNA-B" evidence="3">
    <location>
        <begin position="217"/>
        <end position="304"/>
    </location>
</feature>
<dbReference type="RefSeq" id="WP_154458998.1">
    <property type="nucleotide sequence ID" value="NZ_VUMM01000001.1"/>
</dbReference>
<organism evidence="4 5">
    <name type="scientific">Floccifex porci</name>
    <dbReference type="NCBI Taxonomy" id="2606629"/>
    <lineage>
        <taxon>Bacteria</taxon>
        <taxon>Bacillati</taxon>
        <taxon>Bacillota</taxon>
        <taxon>Erysipelotrichia</taxon>
        <taxon>Erysipelotrichales</taxon>
        <taxon>Erysipelotrichaceae</taxon>
        <taxon>Floccifex</taxon>
    </lineage>
</organism>
<dbReference type="SUPFAM" id="SSF49478">
    <property type="entry name" value="Cna protein B-type domain"/>
    <property type="match status" value="4"/>
</dbReference>
<dbReference type="AlphaFoldDB" id="A0A7X2N156"/>
<feature type="domain" description="CNA-B" evidence="3">
    <location>
        <begin position="313"/>
        <end position="404"/>
    </location>
</feature>
<evidence type="ECO:0000313" key="5">
    <source>
        <dbReference type="Proteomes" id="UP000470082"/>
    </source>
</evidence>
<gene>
    <name evidence="4" type="ORF">FYJ50_00075</name>
</gene>
<feature type="region of interest" description="Disordered" evidence="1">
    <location>
        <begin position="34"/>
        <end position="54"/>
    </location>
</feature>
<protein>
    <submittedName>
        <fullName evidence="4">Cna B-type domain-containing protein</fullName>
    </submittedName>
</protein>
<feature type="region of interest" description="Disordered" evidence="1">
    <location>
        <begin position="594"/>
        <end position="616"/>
    </location>
</feature>
<keyword evidence="2" id="KW-0732">Signal</keyword>
<feature type="signal peptide" evidence="2">
    <location>
        <begin position="1"/>
        <end position="27"/>
    </location>
</feature>
<keyword evidence="5" id="KW-1185">Reference proteome</keyword>
<accession>A0A7X2N156</accession>
<dbReference type="CDD" id="cd00222">
    <property type="entry name" value="CollagenBindB"/>
    <property type="match status" value="4"/>
</dbReference>
<evidence type="ECO:0000256" key="2">
    <source>
        <dbReference type="SAM" id="SignalP"/>
    </source>
</evidence>